<reference evidence="2" key="1">
    <citation type="submission" date="2021-01" db="EMBL/GenBank/DDBJ databases">
        <title>Adiantum capillus-veneris genome.</title>
        <authorList>
            <person name="Fang Y."/>
            <person name="Liao Q."/>
        </authorList>
    </citation>
    <scope>NUCLEOTIDE SEQUENCE</scope>
    <source>
        <strain evidence="2">H3</strain>
        <tissue evidence="2">Leaf</tissue>
    </source>
</reference>
<organism evidence="2 3">
    <name type="scientific">Adiantum capillus-veneris</name>
    <name type="common">Maidenhair fern</name>
    <dbReference type="NCBI Taxonomy" id="13818"/>
    <lineage>
        <taxon>Eukaryota</taxon>
        <taxon>Viridiplantae</taxon>
        <taxon>Streptophyta</taxon>
        <taxon>Embryophyta</taxon>
        <taxon>Tracheophyta</taxon>
        <taxon>Polypodiopsida</taxon>
        <taxon>Polypodiidae</taxon>
        <taxon>Polypodiales</taxon>
        <taxon>Pteridineae</taxon>
        <taxon>Pteridaceae</taxon>
        <taxon>Vittarioideae</taxon>
        <taxon>Adiantum</taxon>
    </lineage>
</organism>
<gene>
    <name evidence="2" type="ORF">GOP47_0000411</name>
</gene>
<dbReference type="AlphaFoldDB" id="A0A9D4VDH6"/>
<feature type="region of interest" description="Disordered" evidence="1">
    <location>
        <begin position="36"/>
        <end position="73"/>
    </location>
</feature>
<accession>A0A9D4VDH6</accession>
<dbReference type="EMBL" id="JABFUD020000001">
    <property type="protein sequence ID" value="KAI5084242.1"/>
    <property type="molecule type" value="Genomic_DNA"/>
</dbReference>
<keyword evidence="3" id="KW-1185">Reference proteome</keyword>
<evidence type="ECO:0000313" key="3">
    <source>
        <dbReference type="Proteomes" id="UP000886520"/>
    </source>
</evidence>
<name>A0A9D4VDH6_ADICA</name>
<dbReference type="OrthoDB" id="2015242at2759"/>
<comment type="caution">
    <text evidence="2">The sequence shown here is derived from an EMBL/GenBank/DDBJ whole genome shotgun (WGS) entry which is preliminary data.</text>
</comment>
<evidence type="ECO:0000256" key="1">
    <source>
        <dbReference type="SAM" id="MobiDB-lite"/>
    </source>
</evidence>
<sequence length="96" mass="10372">MALMKISSTTCYVAPFTTSPPLPQSESLVQARLGRTGGAGVLERPGLDQSQTGQEPSVEEGGEMGKLSQRRISGGGDRYRVLLLDHEKHTEGRGWM</sequence>
<evidence type="ECO:0000313" key="2">
    <source>
        <dbReference type="EMBL" id="KAI5084242.1"/>
    </source>
</evidence>
<dbReference type="Proteomes" id="UP000886520">
    <property type="component" value="Chromosome 1"/>
</dbReference>
<protein>
    <submittedName>
        <fullName evidence="2">Uncharacterized protein</fullName>
    </submittedName>
</protein>
<proteinExistence type="predicted"/>